<protein>
    <recommendedName>
        <fullName evidence="3">SnoaL-like domain-containing protein</fullName>
    </recommendedName>
</protein>
<name>A0ABY8LEL9_9RHOB</name>
<dbReference type="RefSeq" id="WP_279965594.1">
    <property type="nucleotide sequence ID" value="NZ_CP122537.1"/>
</dbReference>
<organism evidence="1 2">
    <name type="scientific">Jannaschia ovalis</name>
    <dbReference type="NCBI Taxonomy" id="3038773"/>
    <lineage>
        <taxon>Bacteria</taxon>
        <taxon>Pseudomonadati</taxon>
        <taxon>Pseudomonadota</taxon>
        <taxon>Alphaproteobacteria</taxon>
        <taxon>Rhodobacterales</taxon>
        <taxon>Roseobacteraceae</taxon>
        <taxon>Jannaschia</taxon>
    </lineage>
</organism>
<gene>
    <name evidence="1" type="ORF">P8627_00870</name>
</gene>
<proteinExistence type="predicted"/>
<evidence type="ECO:0008006" key="3">
    <source>
        <dbReference type="Google" id="ProtNLM"/>
    </source>
</evidence>
<accession>A0ABY8LEL9</accession>
<evidence type="ECO:0000313" key="2">
    <source>
        <dbReference type="Proteomes" id="UP001243420"/>
    </source>
</evidence>
<dbReference type="EMBL" id="CP122537">
    <property type="protein sequence ID" value="WGH78843.1"/>
    <property type="molecule type" value="Genomic_DNA"/>
</dbReference>
<reference evidence="1 2" key="1">
    <citation type="submission" date="2023-04" db="EMBL/GenBank/DDBJ databases">
        <title>Jannaschia ovalis sp. nov., a marine bacterium isolated from sea tidal flat.</title>
        <authorList>
            <person name="Kwon D.Y."/>
            <person name="Kim J.-J."/>
        </authorList>
    </citation>
    <scope>NUCLEOTIDE SEQUENCE [LARGE SCALE GENOMIC DNA]</scope>
    <source>
        <strain evidence="1 2">GRR-S6-38</strain>
    </source>
</reference>
<sequence length="148" mass="16224">MAEARDIYQEVLDVLSRAILEGNSDTVLRLIPLPHAVRTMSGQIRIATEAEMISTVEGMQASLKGNGATDYIRIVDEAQFTGENEIVGEHTSHILRNGVRLVPPYRNQLTLRRADDGAWQVSATSEVVADTRWPILLPNARAGDGSDT</sequence>
<keyword evidence="2" id="KW-1185">Reference proteome</keyword>
<dbReference type="Proteomes" id="UP001243420">
    <property type="component" value="Chromosome"/>
</dbReference>
<evidence type="ECO:0000313" key="1">
    <source>
        <dbReference type="EMBL" id="WGH78843.1"/>
    </source>
</evidence>